<name>A0A8J2ZLX8_9RHOB</name>
<reference evidence="1" key="2">
    <citation type="submission" date="2020-09" db="EMBL/GenBank/DDBJ databases">
        <authorList>
            <person name="Sun Q."/>
            <person name="Zhou Y."/>
        </authorList>
    </citation>
    <scope>NUCLEOTIDE SEQUENCE</scope>
    <source>
        <strain evidence="1">CGMCC 1.15762</strain>
    </source>
</reference>
<accession>A0A8J2ZLX8</accession>
<comment type="caution">
    <text evidence="1">The sequence shown here is derived from an EMBL/GenBank/DDBJ whole genome shotgun (WGS) entry which is preliminary data.</text>
</comment>
<dbReference type="RefSeq" id="WP_188791217.1">
    <property type="nucleotide sequence ID" value="NZ_BMJV01000006.1"/>
</dbReference>
<evidence type="ECO:0000313" key="2">
    <source>
        <dbReference type="Proteomes" id="UP000617145"/>
    </source>
</evidence>
<keyword evidence="2" id="KW-1185">Reference proteome</keyword>
<dbReference type="Proteomes" id="UP000617145">
    <property type="component" value="Unassembled WGS sequence"/>
</dbReference>
<reference evidence="1" key="1">
    <citation type="journal article" date="2014" name="Int. J. Syst. Evol. Microbiol.">
        <title>Complete genome sequence of Corynebacterium casei LMG S-19264T (=DSM 44701T), isolated from a smear-ripened cheese.</title>
        <authorList>
            <consortium name="US DOE Joint Genome Institute (JGI-PGF)"/>
            <person name="Walter F."/>
            <person name="Albersmeier A."/>
            <person name="Kalinowski J."/>
            <person name="Ruckert C."/>
        </authorList>
    </citation>
    <scope>NUCLEOTIDE SEQUENCE</scope>
    <source>
        <strain evidence="1">CGMCC 1.15762</strain>
    </source>
</reference>
<proteinExistence type="predicted"/>
<organism evidence="1 2">
    <name type="scientific">Salipiger pallidus</name>
    <dbReference type="NCBI Taxonomy" id="1775170"/>
    <lineage>
        <taxon>Bacteria</taxon>
        <taxon>Pseudomonadati</taxon>
        <taxon>Pseudomonadota</taxon>
        <taxon>Alphaproteobacteria</taxon>
        <taxon>Rhodobacterales</taxon>
        <taxon>Roseobacteraceae</taxon>
        <taxon>Salipiger</taxon>
    </lineage>
</organism>
<sequence length="50" mass="5182">MRHAAAVAVLSLLAACGADGDPIAPERDSTDRPFNIEISGEVGMGISSRR</sequence>
<dbReference type="AlphaFoldDB" id="A0A8J2ZLX8"/>
<dbReference type="PROSITE" id="PS51257">
    <property type="entry name" value="PROKAR_LIPOPROTEIN"/>
    <property type="match status" value="1"/>
</dbReference>
<gene>
    <name evidence="1" type="ORF">GCM10011415_31890</name>
</gene>
<dbReference type="EMBL" id="BMJV01000006">
    <property type="protein sequence ID" value="GGG80157.1"/>
    <property type="molecule type" value="Genomic_DNA"/>
</dbReference>
<evidence type="ECO:0000313" key="1">
    <source>
        <dbReference type="EMBL" id="GGG80157.1"/>
    </source>
</evidence>
<protein>
    <submittedName>
        <fullName evidence="1">Uncharacterized protein</fullName>
    </submittedName>
</protein>